<evidence type="ECO:0000313" key="1">
    <source>
        <dbReference type="EMBL" id="TFK69675.1"/>
    </source>
</evidence>
<name>A0ACD3AVB1_9AGAR</name>
<protein>
    <submittedName>
        <fullName evidence="1">Uncharacterized protein</fullName>
    </submittedName>
</protein>
<reference evidence="1 2" key="1">
    <citation type="journal article" date="2019" name="Nat. Ecol. Evol.">
        <title>Megaphylogeny resolves global patterns of mushroom evolution.</title>
        <authorList>
            <person name="Varga T."/>
            <person name="Krizsan K."/>
            <person name="Foldi C."/>
            <person name="Dima B."/>
            <person name="Sanchez-Garcia M."/>
            <person name="Sanchez-Ramirez S."/>
            <person name="Szollosi G.J."/>
            <person name="Szarkandi J.G."/>
            <person name="Papp V."/>
            <person name="Albert L."/>
            <person name="Andreopoulos W."/>
            <person name="Angelini C."/>
            <person name="Antonin V."/>
            <person name="Barry K.W."/>
            <person name="Bougher N.L."/>
            <person name="Buchanan P."/>
            <person name="Buyck B."/>
            <person name="Bense V."/>
            <person name="Catcheside P."/>
            <person name="Chovatia M."/>
            <person name="Cooper J."/>
            <person name="Damon W."/>
            <person name="Desjardin D."/>
            <person name="Finy P."/>
            <person name="Geml J."/>
            <person name="Haridas S."/>
            <person name="Hughes K."/>
            <person name="Justo A."/>
            <person name="Karasinski D."/>
            <person name="Kautmanova I."/>
            <person name="Kiss B."/>
            <person name="Kocsube S."/>
            <person name="Kotiranta H."/>
            <person name="LaButti K.M."/>
            <person name="Lechner B.E."/>
            <person name="Liimatainen K."/>
            <person name="Lipzen A."/>
            <person name="Lukacs Z."/>
            <person name="Mihaltcheva S."/>
            <person name="Morgado L.N."/>
            <person name="Niskanen T."/>
            <person name="Noordeloos M.E."/>
            <person name="Ohm R.A."/>
            <person name="Ortiz-Santana B."/>
            <person name="Ovrebo C."/>
            <person name="Racz N."/>
            <person name="Riley R."/>
            <person name="Savchenko A."/>
            <person name="Shiryaev A."/>
            <person name="Soop K."/>
            <person name="Spirin V."/>
            <person name="Szebenyi C."/>
            <person name="Tomsovsky M."/>
            <person name="Tulloss R.E."/>
            <person name="Uehling J."/>
            <person name="Grigoriev I.V."/>
            <person name="Vagvolgyi C."/>
            <person name="Papp T."/>
            <person name="Martin F.M."/>
            <person name="Miettinen O."/>
            <person name="Hibbett D.S."/>
            <person name="Nagy L.G."/>
        </authorList>
    </citation>
    <scope>NUCLEOTIDE SEQUENCE [LARGE SCALE GENOMIC DNA]</scope>
    <source>
        <strain evidence="1 2">NL-1719</strain>
    </source>
</reference>
<organism evidence="1 2">
    <name type="scientific">Pluteus cervinus</name>
    <dbReference type="NCBI Taxonomy" id="181527"/>
    <lineage>
        <taxon>Eukaryota</taxon>
        <taxon>Fungi</taxon>
        <taxon>Dikarya</taxon>
        <taxon>Basidiomycota</taxon>
        <taxon>Agaricomycotina</taxon>
        <taxon>Agaricomycetes</taxon>
        <taxon>Agaricomycetidae</taxon>
        <taxon>Agaricales</taxon>
        <taxon>Pluteineae</taxon>
        <taxon>Pluteaceae</taxon>
        <taxon>Pluteus</taxon>
    </lineage>
</organism>
<accession>A0ACD3AVB1</accession>
<dbReference type="Proteomes" id="UP000308600">
    <property type="component" value="Unassembled WGS sequence"/>
</dbReference>
<gene>
    <name evidence="1" type="ORF">BDN72DRAFT_840039</name>
</gene>
<proteinExistence type="predicted"/>
<keyword evidence="2" id="KW-1185">Reference proteome</keyword>
<sequence length="287" mass="32176">MPALGKFSAEIAVDNVPLPEYDVKVNLETSTATCWIASEVGKEFVPIWKDSHNEFTIVGFLELDGTGCGGAISVFRGIGAQVTGRRRHIPASATTAKPFVFADVELTEDDKYLKESRARNIGEIKVLIYECELGEPCLPNLNVALSDAKIHERSKKGLGHRIQAGKERDAGPQVFYKSKRGKLLATFIFYYRPLPILQAQGIAPLERNNKRSRDELEEERGDGRRSHTMVQEDQDDKSTVHEGRIAQLEAELRTLRDLNAHKRRRIKAEPSPEPLKLKDAMVDLTQD</sequence>
<evidence type="ECO:0000313" key="2">
    <source>
        <dbReference type="Proteomes" id="UP000308600"/>
    </source>
</evidence>
<dbReference type="EMBL" id="ML208326">
    <property type="protein sequence ID" value="TFK69675.1"/>
    <property type="molecule type" value="Genomic_DNA"/>
</dbReference>